<evidence type="ECO:0000256" key="1">
    <source>
        <dbReference type="ARBA" id="ARBA00004477"/>
    </source>
</evidence>
<feature type="transmembrane region" description="Helical" evidence="8">
    <location>
        <begin position="276"/>
        <end position="294"/>
    </location>
</feature>
<evidence type="ECO:0000256" key="8">
    <source>
        <dbReference type="RuleBase" id="RU280819"/>
    </source>
</evidence>
<keyword evidence="7 8" id="KW-0472">Membrane</keyword>
<dbReference type="GO" id="GO:0005789">
    <property type="term" value="C:endoplasmic reticulum membrane"/>
    <property type="evidence" value="ECO:0007669"/>
    <property type="project" value="UniProtKB-SubCell"/>
</dbReference>
<dbReference type="PANTHER" id="PTHR20661">
    <property type="entry name" value="PHOSPHATIDYLINOSITOL-GLYCAN BIOSYNTHESIS CLASS W PROTEIN"/>
    <property type="match status" value="1"/>
</dbReference>
<comment type="subcellular location">
    <subcellularLocation>
        <location evidence="1 8">Endoplasmic reticulum membrane</location>
        <topology evidence="1 8">Multi-pass membrane protein</topology>
    </subcellularLocation>
</comment>
<keyword evidence="6 8" id="KW-1133">Transmembrane helix</keyword>
<organism evidence="9 10">
    <name type="scientific">Pichia kluyveri</name>
    <name type="common">Yeast</name>
    <dbReference type="NCBI Taxonomy" id="36015"/>
    <lineage>
        <taxon>Eukaryota</taxon>
        <taxon>Fungi</taxon>
        <taxon>Dikarya</taxon>
        <taxon>Ascomycota</taxon>
        <taxon>Saccharomycotina</taxon>
        <taxon>Pichiomycetes</taxon>
        <taxon>Pichiales</taxon>
        <taxon>Pichiaceae</taxon>
        <taxon>Pichia</taxon>
    </lineage>
</organism>
<feature type="transmembrane region" description="Helical" evidence="8">
    <location>
        <begin position="184"/>
        <end position="202"/>
    </location>
</feature>
<dbReference type="EC" id="2.3.-.-" evidence="8"/>
<keyword evidence="10" id="KW-1185">Reference proteome</keyword>
<feature type="transmembrane region" description="Helical" evidence="8">
    <location>
        <begin position="80"/>
        <end position="99"/>
    </location>
</feature>
<feature type="transmembrane region" description="Helical" evidence="8">
    <location>
        <begin position="223"/>
        <end position="240"/>
    </location>
</feature>
<dbReference type="InterPro" id="IPR009447">
    <property type="entry name" value="PIGW/GWT1"/>
</dbReference>
<feature type="transmembrane region" description="Helical" evidence="8">
    <location>
        <begin position="23"/>
        <end position="40"/>
    </location>
</feature>
<evidence type="ECO:0000256" key="3">
    <source>
        <dbReference type="ARBA" id="ARBA00007559"/>
    </source>
</evidence>
<evidence type="ECO:0000256" key="5">
    <source>
        <dbReference type="ARBA" id="ARBA00022692"/>
    </source>
</evidence>
<name>A0AAV5R5D8_PICKL</name>
<dbReference type="GO" id="GO:0006506">
    <property type="term" value="P:GPI anchor biosynthetic process"/>
    <property type="evidence" value="ECO:0007669"/>
    <property type="project" value="UniProtKB-KW"/>
</dbReference>
<feature type="transmembrane region" description="Helical" evidence="8">
    <location>
        <begin position="501"/>
        <end position="522"/>
    </location>
</feature>
<feature type="transmembrane region" description="Helical" evidence="8">
    <location>
        <begin position="470"/>
        <end position="489"/>
    </location>
</feature>
<sequence length="529" mass="59569">MSSLKERKTDFVSDLVGGTTADIYIVTSISALSYLVWCIVKKKSSLFDNGNNNSLVSTVIDFLLNWNNLLFSTTVYANNIPLLIVLNFIPLIPVILMSSKSSSSNDQKKSNKTNKNDSNKLVRRAVINLNTLTSKVFLPFKTYITVYRAQMMVITCVCIMAVDFNIFPRRFGKVETWGTSLMDLGVGSFVFSMGLISARSYIRQIFDSKFNYTRTIIKSFQNSLPIFILGLIRYISVKSVDYHEHVTEYGKHWNFFFTLACLPILNAIFAPIIFKISPLITGILISVFYEYYLINKGGLEFIIVGERDTFFGANREGILSLCGYFPIFLNGFTLGSCILTIIPIPGSIFKIGISKENLIKSYNKGKRGISQLKLTFILSIFFQLSYYIIDTCYVYSVSRRMANLLYVIWVSAYNCTFLFLYGLIEKVICGNIEITIITDTNDDNDDDKVEVETNIEELVSQEYVPKSLSAINLNSLTLFLVANLLTGLINLTTNTLDAGPITSMGELVLYEVVLAVLSLVLYDNGIVLR</sequence>
<evidence type="ECO:0000256" key="2">
    <source>
        <dbReference type="ARBA" id="ARBA00004687"/>
    </source>
</evidence>
<evidence type="ECO:0000256" key="7">
    <source>
        <dbReference type="ARBA" id="ARBA00023136"/>
    </source>
</evidence>
<dbReference type="AlphaFoldDB" id="A0AAV5R5D8"/>
<dbReference type="GO" id="GO:0072659">
    <property type="term" value="P:protein localization to plasma membrane"/>
    <property type="evidence" value="ECO:0007669"/>
    <property type="project" value="TreeGrafter"/>
</dbReference>
<feature type="transmembrane region" description="Helical" evidence="8">
    <location>
        <begin position="404"/>
        <end position="424"/>
    </location>
</feature>
<evidence type="ECO:0000256" key="4">
    <source>
        <dbReference type="ARBA" id="ARBA00022502"/>
    </source>
</evidence>
<comment type="function">
    <text evidence="8">A acetyltransferase, which acetylates the inositol ring of phosphatidylinositol during biosynthesis of GPI-anchor.</text>
</comment>
<keyword evidence="4 8" id="KW-0337">GPI-anchor biosynthesis</keyword>
<protein>
    <recommendedName>
        <fullName evidence="8">GPI-anchored wall transfer protein</fullName>
        <ecNumber evidence="8">2.3.-.-</ecNumber>
    </recommendedName>
</protein>
<dbReference type="Proteomes" id="UP001378960">
    <property type="component" value="Unassembled WGS sequence"/>
</dbReference>
<keyword evidence="8" id="KW-0012">Acyltransferase</keyword>
<dbReference type="GO" id="GO:0032216">
    <property type="term" value="F:glucosaminyl-phosphatidylinositol O-acyltransferase activity"/>
    <property type="evidence" value="ECO:0007669"/>
    <property type="project" value="TreeGrafter"/>
</dbReference>
<keyword evidence="8" id="KW-0256">Endoplasmic reticulum</keyword>
<feature type="transmembrane region" description="Helical" evidence="8">
    <location>
        <begin position="252"/>
        <end position="269"/>
    </location>
</feature>
<dbReference type="EMBL" id="BTGB01000003">
    <property type="protein sequence ID" value="GMM46475.1"/>
    <property type="molecule type" value="Genomic_DNA"/>
</dbReference>
<evidence type="ECO:0000256" key="6">
    <source>
        <dbReference type="ARBA" id="ARBA00022989"/>
    </source>
</evidence>
<keyword evidence="5 8" id="KW-0812">Transmembrane</keyword>
<gene>
    <name evidence="9" type="ORF">DAPK24_030500</name>
</gene>
<reference evidence="9 10" key="1">
    <citation type="journal article" date="2023" name="Elife">
        <title>Identification of key yeast species and microbe-microbe interactions impacting larval growth of Drosophila in the wild.</title>
        <authorList>
            <person name="Mure A."/>
            <person name="Sugiura Y."/>
            <person name="Maeda R."/>
            <person name="Honda K."/>
            <person name="Sakurai N."/>
            <person name="Takahashi Y."/>
            <person name="Watada M."/>
            <person name="Katoh T."/>
            <person name="Gotoh A."/>
            <person name="Gotoh Y."/>
            <person name="Taniguchi I."/>
            <person name="Nakamura K."/>
            <person name="Hayashi T."/>
            <person name="Katayama T."/>
            <person name="Uemura T."/>
            <person name="Hattori Y."/>
        </authorList>
    </citation>
    <scope>NUCLEOTIDE SEQUENCE [LARGE SCALE GENOMIC DNA]</scope>
    <source>
        <strain evidence="9 10">PK-24</strain>
    </source>
</reference>
<proteinExistence type="inferred from homology"/>
<comment type="pathway">
    <text evidence="2 8">Glycolipid biosynthesis; glycosylphosphatidylinositol-anchor biosynthesis.</text>
</comment>
<comment type="caution">
    <text evidence="9">The sequence shown here is derived from an EMBL/GenBank/DDBJ whole genome shotgun (WGS) entry which is preliminary data.</text>
</comment>
<comment type="similarity">
    <text evidence="3 8">Belongs to the PIGW family.</text>
</comment>
<dbReference type="Pfam" id="PF06423">
    <property type="entry name" value="GWT1"/>
    <property type="match status" value="1"/>
</dbReference>
<evidence type="ECO:0000313" key="9">
    <source>
        <dbReference type="EMBL" id="GMM46475.1"/>
    </source>
</evidence>
<accession>A0AAV5R5D8</accession>
<dbReference type="PANTHER" id="PTHR20661:SF0">
    <property type="entry name" value="PHOSPHATIDYLINOSITOL-GLYCAN BIOSYNTHESIS CLASS W PROTEIN"/>
    <property type="match status" value="1"/>
</dbReference>
<keyword evidence="8" id="KW-0808">Transferase</keyword>
<feature type="transmembrane region" description="Helical" evidence="8">
    <location>
        <begin position="327"/>
        <end position="353"/>
    </location>
</feature>
<feature type="transmembrane region" description="Helical" evidence="8">
    <location>
        <begin position="374"/>
        <end position="398"/>
    </location>
</feature>
<evidence type="ECO:0000313" key="10">
    <source>
        <dbReference type="Proteomes" id="UP001378960"/>
    </source>
</evidence>
<dbReference type="PIRSF" id="PIRSF017321">
    <property type="entry name" value="GWT1"/>
    <property type="match status" value="1"/>
</dbReference>